<evidence type="ECO:0000313" key="3">
    <source>
        <dbReference type="Proteomes" id="UP000176287"/>
    </source>
</evidence>
<dbReference type="AlphaFoldDB" id="A0A1G2CCE6"/>
<dbReference type="InterPro" id="IPR000836">
    <property type="entry name" value="PRTase_dom"/>
</dbReference>
<dbReference type="Pfam" id="PF00156">
    <property type="entry name" value="Pribosyltran"/>
    <property type="match status" value="1"/>
</dbReference>
<comment type="caution">
    <text evidence="2">The sequence shown here is derived from an EMBL/GenBank/DDBJ whole genome shotgun (WGS) entry which is preliminary data.</text>
</comment>
<accession>A0A1G2CCE6</accession>
<sequence>MIFKDREEAGQRLLPRLADLEDEANTIIVGLARGGVIVAKEVAQGLDLPLHAIIAKKLGAPGNPELAIGAIAESSGILDEKIIKEYKISRDYINVETAKLQQEITRRVKLYRKGESFLNLNGKTVVLVDDGIATGATMNSAIHYAKTAGAREVIVAVPVASDESLQKIEKEIDRVVCIERVGPYFSAVGEHYEHFPQVSDEEVISALKSVSVKD</sequence>
<dbReference type="STRING" id="1798649.A3B13_03495"/>
<dbReference type="InterPro" id="IPR029057">
    <property type="entry name" value="PRTase-like"/>
</dbReference>
<dbReference type="Gene3D" id="3.30.1310.20">
    <property type="entry name" value="PRTase-like"/>
    <property type="match status" value="1"/>
</dbReference>
<evidence type="ECO:0000259" key="1">
    <source>
        <dbReference type="Pfam" id="PF00156"/>
    </source>
</evidence>
<reference evidence="2 3" key="1">
    <citation type="journal article" date="2016" name="Nat. Commun.">
        <title>Thousands of microbial genomes shed light on interconnected biogeochemical processes in an aquifer system.</title>
        <authorList>
            <person name="Anantharaman K."/>
            <person name="Brown C.T."/>
            <person name="Hug L.A."/>
            <person name="Sharon I."/>
            <person name="Castelle C.J."/>
            <person name="Probst A.J."/>
            <person name="Thomas B.C."/>
            <person name="Singh A."/>
            <person name="Wilkins M.J."/>
            <person name="Karaoz U."/>
            <person name="Brodie E.L."/>
            <person name="Williams K.H."/>
            <person name="Hubbard S.S."/>
            <person name="Banfield J.F."/>
        </authorList>
    </citation>
    <scope>NUCLEOTIDE SEQUENCE [LARGE SCALE GENOMIC DNA]</scope>
</reference>
<dbReference type="Gene3D" id="3.40.50.2020">
    <property type="match status" value="1"/>
</dbReference>
<dbReference type="EMBL" id="MHKZ01000047">
    <property type="protein sequence ID" value="OGY99035.1"/>
    <property type="molecule type" value="Genomic_DNA"/>
</dbReference>
<dbReference type="CDD" id="cd06223">
    <property type="entry name" value="PRTases_typeI"/>
    <property type="match status" value="1"/>
</dbReference>
<organism evidence="2 3">
    <name type="scientific">Candidatus Liptonbacteria bacterium RIFCSPLOWO2_01_FULL_45_15</name>
    <dbReference type="NCBI Taxonomy" id="1798649"/>
    <lineage>
        <taxon>Bacteria</taxon>
        <taxon>Candidatus Liptoniibacteriota</taxon>
    </lineage>
</organism>
<dbReference type="SUPFAM" id="SSF53271">
    <property type="entry name" value="PRTase-like"/>
    <property type="match status" value="1"/>
</dbReference>
<evidence type="ECO:0000313" key="2">
    <source>
        <dbReference type="EMBL" id="OGY99035.1"/>
    </source>
</evidence>
<protein>
    <recommendedName>
        <fullName evidence="1">Phosphoribosyltransferase domain-containing protein</fullName>
    </recommendedName>
</protein>
<proteinExistence type="predicted"/>
<dbReference type="Proteomes" id="UP000176287">
    <property type="component" value="Unassembled WGS sequence"/>
</dbReference>
<feature type="domain" description="Phosphoribosyltransferase" evidence="1">
    <location>
        <begin position="22"/>
        <end position="179"/>
    </location>
</feature>
<gene>
    <name evidence="2" type="ORF">A3B13_03495</name>
</gene>
<name>A0A1G2CCE6_9BACT</name>